<evidence type="ECO:0000313" key="2">
    <source>
        <dbReference type="Proteomes" id="UP000320160"/>
    </source>
</evidence>
<dbReference type="GO" id="GO:0005737">
    <property type="term" value="C:cytoplasm"/>
    <property type="evidence" value="ECO:0007669"/>
    <property type="project" value="TreeGrafter"/>
</dbReference>
<dbReference type="PANTHER" id="PTHR30143:SF0">
    <property type="entry name" value="2-KETO-4-PENTENOATE HYDRATASE"/>
    <property type="match status" value="1"/>
</dbReference>
<dbReference type="GO" id="GO:0008684">
    <property type="term" value="F:2-oxopent-4-enoate hydratase activity"/>
    <property type="evidence" value="ECO:0007669"/>
    <property type="project" value="TreeGrafter"/>
</dbReference>
<gene>
    <name evidence="1" type="ORF">FOM92_15150</name>
</gene>
<comment type="caution">
    <text evidence="1">The sequence shown here is derived from an EMBL/GenBank/DDBJ whole genome shotgun (WGS) entry which is preliminary data.</text>
</comment>
<sequence length="264" mass="28148">MTQAIAEAFVGARRAGRALVQYPGNPPTALSEAYAVQDAAIPLFNDTVVGWKVGRINPPWREELGTSRLVGPIFSTSVQKLESHRKEAEGLIFKEGFGAAEAEFIFRIGTAPSPNQREFSIDDTSALIDTVFCGFEIASSPFPGINDLGPLVTISDFGNNNGLLLGPEIPDWRSAQFDQWDVVTQVDGHEVGSGKAESFPGGTLESVRFLIENLALRGFPVVPGLLISSGAVTGVHQVVAGQSVEARFGNLCSLQCTIQNSSGK</sequence>
<dbReference type="OrthoDB" id="9792137at2"/>
<evidence type="ECO:0000313" key="1">
    <source>
        <dbReference type="EMBL" id="TSB02679.1"/>
    </source>
</evidence>
<protein>
    <submittedName>
        <fullName evidence="1">2-keto-4-pentenoate hydratase</fullName>
    </submittedName>
</protein>
<dbReference type="PANTHER" id="PTHR30143">
    <property type="entry name" value="ACID HYDRATASE"/>
    <property type="match status" value="1"/>
</dbReference>
<organism evidence="1 2">
    <name type="scientific">Sphingorhabdus contaminans</name>
    <dbReference type="NCBI Taxonomy" id="1343899"/>
    <lineage>
        <taxon>Bacteria</taxon>
        <taxon>Pseudomonadati</taxon>
        <taxon>Pseudomonadota</taxon>
        <taxon>Alphaproteobacteria</taxon>
        <taxon>Sphingomonadales</taxon>
        <taxon>Sphingomonadaceae</taxon>
        <taxon>Sphingorhabdus</taxon>
    </lineage>
</organism>
<dbReference type="Gene3D" id="3.90.850.10">
    <property type="entry name" value="Fumarylacetoacetase-like, C-terminal domain"/>
    <property type="match status" value="1"/>
</dbReference>
<dbReference type="AlphaFoldDB" id="A0A553WDB3"/>
<name>A0A553WDB3_9SPHN</name>
<reference evidence="1 2" key="1">
    <citation type="submission" date="2019-07" db="EMBL/GenBank/DDBJ databases">
        <authorList>
            <person name="Park M."/>
        </authorList>
    </citation>
    <scope>NUCLEOTIDE SEQUENCE [LARGE SCALE GENOMIC DNA]</scope>
    <source>
        <strain evidence="1 2">KCTC32445</strain>
    </source>
</reference>
<accession>A0A553WDB3</accession>
<dbReference type="InterPro" id="IPR036663">
    <property type="entry name" value="Fumarylacetoacetase_C_sf"/>
</dbReference>
<dbReference type="EMBL" id="VKKU01000002">
    <property type="protein sequence ID" value="TSB02679.1"/>
    <property type="molecule type" value="Genomic_DNA"/>
</dbReference>
<keyword evidence="2" id="KW-1185">Reference proteome</keyword>
<dbReference type="SUPFAM" id="SSF56529">
    <property type="entry name" value="FAH"/>
    <property type="match status" value="1"/>
</dbReference>
<proteinExistence type="predicted"/>
<dbReference type="Proteomes" id="UP000320160">
    <property type="component" value="Unassembled WGS sequence"/>
</dbReference>
<dbReference type="InterPro" id="IPR050772">
    <property type="entry name" value="Hydratase-Decarb/MhpD_sf"/>
</dbReference>